<accession>A0A8X8GXX3</accession>
<dbReference type="AlphaFoldDB" id="A0A8X8GXX3"/>
<organism evidence="1 2">
    <name type="scientific">Fertoeibacter niger</name>
    <dbReference type="NCBI Taxonomy" id="2656921"/>
    <lineage>
        <taxon>Bacteria</taxon>
        <taxon>Pseudomonadati</taxon>
        <taxon>Pseudomonadota</taxon>
        <taxon>Alphaproteobacteria</taxon>
        <taxon>Rhodobacterales</taxon>
        <taxon>Paracoccaceae</taxon>
        <taxon>Fertoeibacter</taxon>
    </lineage>
</organism>
<dbReference type="Proteomes" id="UP000484076">
    <property type="component" value="Unassembled WGS sequence"/>
</dbReference>
<keyword evidence="2" id="KW-1185">Reference proteome</keyword>
<dbReference type="SUPFAM" id="SSF55781">
    <property type="entry name" value="GAF domain-like"/>
    <property type="match status" value="1"/>
</dbReference>
<proteinExistence type="predicted"/>
<sequence>MTAPEDTFAALHRAIGGRLFTVTVQDNAAGLVRRAYSSHPVDYPVSGTKPLQHDRWSRQVLGRGEVFVANTLAEFADVFFDHAQIAALGCRSALNLPVFDGAMVLGTVNVLDVEAYFTPARVAAITAAVALRQGEVVAAMRAVPLAG</sequence>
<evidence type="ECO:0000313" key="1">
    <source>
        <dbReference type="EMBL" id="NUB46344.1"/>
    </source>
</evidence>
<name>A0A8X8GXX3_9RHOB</name>
<protein>
    <submittedName>
        <fullName evidence="1">GAF domain-containing protein</fullName>
    </submittedName>
</protein>
<dbReference type="RefSeq" id="WP_152825197.1">
    <property type="nucleotide sequence ID" value="NZ_WHUT02000014.1"/>
</dbReference>
<comment type="caution">
    <text evidence="1">The sequence shown here is derived from an EMBL/GenBank/DDBJ whole genome shotgun (WGS) entry which is preliminary data.</text>
</comment>
<evidence type="ECO:0000313" key="2">
    <source>
        <dbReference type="Proteomes" id="UP000484076"/>
    </source>
</evidence>
<reference evidence="1" key="1">
    <citation type="submission" date="2020-05" db="EMBL/GenBank/DDBJ databases">
        <title>Fertoebacter nigrum gen. nov., sp. nov., a new member of the family Rhodobacteraceae.</title>
        <authorList>
            <person name="Szuroczki S."/>
            <person name="Abbaszade G."/>
            <person name="Buni D."/>
            <person name="Schumann P."/>
            <person name="Toth E."/>
        </authorList>
    </citation>
    <scope>NUCLEOTIDE SEQUENCE</scope>
    <source>
        <strain evidence="1">RG-N-1a</strain>
    </source>
</reference>
<gene>
    <name evidence="1" type="ORF">GEU84_018285</name>
</gene>
<dbReference type="EMBL" id="WHUT02000014">
    <property type="protein sequence ID" value="NUB46344.1"/>
    <property type="molecule type" value="Genomic_DNA"/>
</dbReference>